<dbReference type="AlphaFoldDB" id="A0A1R0ZJK7"/>
<comment type="caution">
    <text evidence="2">The sequence shown here is derived from an EMBL/GenBank/DDBJ whole genome shotgun (WGS) entry which is preliminary data.</text>
</comment>
<sequence length="158" mass="19139">MNAEQRMKDARGAAKYIGGYLARPAIAEYRVVSYDHHKVHYWYEDHRTGKRVDVVSPVMKFIYDLVQHIPPKHFRMVGRYSLYSRGKNKESQKVINLWWYMIHKQIEMTFPVKERKKKNYRQRMLESYGRDPMLCPCYNHRMLSRGRKNQRYGSIMFA</sequence>
<dbReference type="OrthoDB" id="9791273at2"/>
<name>A0A1R0ZJK7_9BACL</name>
<dbReference type="GO" id="GO:0006313">
    <property type="term" value="P:DNA transposition"/>
    <property type="evidence" value="ECO:0007669"/>
    <property type="project" value="InterPro"/>
</dbReference>
<organism evidence="2 3">
    <name type="scientific">Paenibacillus odorifer</name>
    <dbReference type="NCBI Taxonomy" id="189426"/>
    <lineage>
        <taxon>Bacteria</taxon>
        <taxon>Bacillati</taxon>
        <taxon>Bacillota</taxon>
        <taxon>Bacilli</taxon>
        <taxon>Bacillales</taxon>
        <taxon>Paenibacillaceae</taxon>
        <taxon>Paenibacillus</taxon>
    </lineage>
</organism>
<dbReference type="Proteomes" id="UP000187425">
    <property type="component" value="Unassembled WGS sequence"/>
</dbReference>
<dbReference type="InterPro" id="IPR007069">
    <property type="entry name" value="Transposase_32"/>
</dbReference>
<evidence type="ECO:0000313" key="3">
    <source>
        <dbReference type="Proteomes" id="UP000187425"/>
    </source>
</evidence>
<reference evidence="2 3" key="1">
    <citation type="submission" date="2016-11" db="EMBL/GenBank/DDBJ databases">
        <title>Paenibacillus species isolates.</title>
        <authorList>
            <person name="Beno S.M."/>
        </authorList>
    </citation>
    <scope>NUCLEOTIDE SEQUENCE [LARGE SCALE GENOMIC DNA]</scope>
    <source>
        <strain evidence="2 3">FSL H7-0443</strain>
    </source>
</reference>
<evidence type="ECO:0000259" key="1">
    <source>
        <dbReference type="Pfam" id="PF04986"/>
    </source>
</evidence>
<protein>
    <recommendedName>
        <fullName evidence="1">Transposase IS801/IS1294 domain-containing protein</fullName>
    </recommendedName>
</protein>
<evidence type="ECO:0000313" key="2">
    <source>
        <dbReference type="EMBL" id="OME71356.1"/>
    </source>
</evidence>
<dbReference type="EMBL" id="MPTW01000004">
    <property type="protein sequence ID" value="OME71356.1"/>
    <property type="molecule type" value="Genomic_DNA"/>
</dbReference>
<dbReference type="GO" id="GO:0004803">
    <property type="term" value="F:transposase activity"/>
    <property type="evidence" value="ECO:0007669"/>
    <property type="project" value="InterPro"/>
</dbReference>
<feature type="domain" description="Transposase IS801/IS1294" evidence="1">
    <location>
        <begin position="3"/>
        <end position="88"/>
    </location>
</feature>
<accession>A0A1R0ZJK7</accession>
<gene>
    <name evidence="2" type="ORF">BSK65_09895</name>
</gene>
<dbReference type="GO" id="GO:0003677">
    <property type="term" value="F:DNA binding"/>
    <property type="evidence" value="ECO:0007669"/>
    <property type="project" value="InterPro"/>
</dbReference>
<dbReference type="Pfam" id="PF04986">
    <property type="entry name" value="Y2_Tnp"/>
    <property type="match status" value="1"/>
</dbReference>
<proteinExistence type="predicted"/>